<dbReference type="InterPro" id="IPR023296">
    <property type="entry name" value="Glyco_hydro_beta-prop_sf"/>
</dbReference>
<evidence type="ECO:0000313" key="4">
    <source>
        <dbReference type="EMBL" id="MBH8571655.1"/>
    </source>
</evidence>
<keyword evidence="5" id="KW-1185">Reference proteome</keyword>
<keyword evidence="2" id="KW-0119">Carbohydrate metabolism</keyword>
<keyword evidence="1" id="KW-0624">Polysaccharide degradation</keyword>
<feature type="domain" description="Glucosamine inositolphosphorylceramide transferase 1 N-terminal" evidence="3">
    <location>
        <begin position="19"/>
        <end position="294"/>
    </location>
</feature>
<dbReference type="GO" id="GO:0045493">
    <property type="term" value="P:xylan catabolic process"/>
    <property type="evidence" value="ECO:0007669"/>
    <property type="project" value="UniProtKB-KW"/>
</dbReference>
<proteinExistence type="predicted"/>
<gene>
    <name evidence="4" type="ORF">I8752_01155</name>
</gene>
<evidence type="ECO:0000259" key="3">
    <source>
        <dbReference type="Pfam" id="PF24793"/>
    </source>
</evidence>
<evidence type="ECO:0000313" key="5">
    <source>
        <dbReference type="Proteomes" id="UP000662314"/>
    </source>
</evidence>
<dbReference type="InterPro" id="IPR056442">
    <property type="entry name" value="GINT1_N"/>
</dbReference>
<protein>
    <recommendedName>
        <fullName evidence="3">Glucosamine inositolphosphorylceramide transferase 1 N-terminal domain-containing protein</fullName>
    </recommendedName>
</protein>
<dbReference type="EMBL" id="JAECZA010000002">
    <property type="protein sequence ID" value="MBH8571655.1"/>
    <property type="molecule type" value="Genomic_DNA"/>
</dbReference>
<keyword evidence="1" id="KW-0858">Xylan degradation</keyword>
<dbReference type="PANTHER" id="PTHR43772">
    <property type="entry name" value="ENDO-1,4-BETA-XYLANASE"/>
    <property type="match status" value="1"/>
</dbReference>
<dbReference type="InterPro" id="IPR052176">
    <property type="entry name" value="Glycosyl_Hydrlase_43_Enz"/>
</dbReference>
<evidence type="ECO:0000256" key="2">
    <source>
        <dbReference type="ARBA" id="ARBA00023277"/>
    </source>
</evidence>
<dbReference type="Proteomes" id="UP000662314">
    <property type="component" value="Unassembled WGS sequence"/>
</dbReference>
<organism evidence="4 5">
    <name type="scientific">Dendronalium phyllosphericum CENA369</name>
    <dbReference type="NCBI Taxonomy" id="1725256"/>
    <lineage>
        <taxon>Bacteria</taxon>
        <taxon>Bacillati</taxon>
        <taxon>Cyanobacteriota</taxon>
        <taxon>Cyanophyceae</taxon>
        <taxon>Nostocales</taxon>
        <taxon>Nostocaceae</taxon>
        <taxon>Dendronalium</taxon>
        <taxon>Dendronalium phyllosphericum</taxon>
    </lineage>
</organism>
<dbReference type="Pfam" id="PF24793">
    <property type="entry name" value="GINT1_N"/>
    <property type="match status" value="1"/>
</dbReference>
<comment type="caution">
    <text evidence="4">The sequence shown here is derived from an EMBL/GenBank/DDBJ whole genome shotgun (WGS) entry which is preliminary data.</text>
</comment>
<dbReference type="PANTHER" id="PTHR43772:SF2">
    <property type="entry name" value="PUTATIVE (AFU_ORTHOLOGUE AFUA_2G04480)-RELATED"/>
    <property type="match status" value="1"/>
</dbReference>
<name>A0A8J7I1L8_9NOST</name>
<reference evidence="4 5" key="1">
    <citation type="journal article" date="2021" name="Int. J. Syst. Evol. Microbiol.">
        <title>Amazonocrinis nigriterrae gen. nov., sp. nov., Atlanticothrix silvestris gen. nov., sp. nov. and Dendronalium phyllosphericum gen. nov., sp. nov., nostocacean cyanobacteria from Brazilian environments.</title>
        <authorList>
            <person name="Alvarenga D.O."/>
            <person name="Andreote A.P.D."/>
            <person name="Branco L.H.Z."/>
            <person name="Delbaje E."/>
            <person name="Cruz R.B."/>
            <person name="Varani A.M."/>
            <person name="Fiore M.F."/>
        </authorList>
    </citation>
    <scope>NUCLEOTIDE SEQUENCE [LARGE SCALE GENOMIC DNA]</scope>
    <source>
        <strain evidence="4 5">CENA369</strain>
    </source>
</reference>
<sequence>MQGTNLVKKLLQKIINIDSEWSIAIYTGESPLNLVSPKSINNPILTAKDVTDVPAEFVADPFMIHENETWYMFFEVLNAHTNKGDIGLATSQDSFNWNYQRIVLEEPFHLSYPYVFKWNHEYYMIPETAQTSSVRLYKATSFPTQWIFCKTLLSGKDFVDPTIFQHNDLWWLFIATSKKRNILRLYYSQQPTGPWVEHPQSPVVNGNAKIARPAGRVVVFDEKIFRYTQDCKYIYGKQVLAFEITELTTANYQEKAVKNNPIIKASGYGWNKAGMHNIDPHQIDRNKWIACVDGRSTQISLKVKFKTNTWA</sequence>
<dbReference type="RefSeq" id="WP_214430494.1">
    <property type="nucleotide sequence ID" value="NZ_CAWPUQ010000110.1"/>
</dbReference>
<dbReference type="SUPFAM" id="SSF75005">
    <property type="entry name" value="Arabinanase/levansucrase/invertase"/>
    <property type="match status" value="1"/>
</dbReference>
<evidence type="ECO:0000256" key="1">
    <source>
        <dbReference type="ARBA" id="ARBA00022651"/>
    </source>
</evidence>
<accession>A0A8J7I1L8</accession>
<dbReference type="Gene3D" id="2.115.10.20">
    <property type="entry name" value="Glycosyl hydrolase domain, family 43"/>
    <property type="match status" value="1"/>
</dbReference>
<dbReference type="AlphaFoldDB" id="A0A8J7I1L8"/>